<protein>
    <submittedName>
        <fullName evidence="1">Uncharacterized protein</fullName>
    </submittedName>
</protein>
<accession>A0ACD3ZDL2</accession>
<dbReference type="Proteomes" id="UP000830768">
    <property type="component" value="Chromosome 8"/>
</dbReference>
<evidence type="ECO:0000313" key="1">
    <source>
        <dbReference type="EMBL" id="UPK99383.1"/>
    </source>
</evidence>
<organism evidence="1 2">
    <name type="scientific">Fusarium solani subsp. cucurbitae</name>
    <name type="common">Neocosmosporum cucurbitae</name>
    <dbReference type="NCBI Taxonomy" id="2747967"/>
    <lineage>
        <taxon>Eukaryota</taxon>
        <taxon>Fungi</taxon>
        <taxon>Dikarya</taxon>
        <taxon>Ascomycota</taxon>
        <taxon>Pezizomycotina</taxon>
        <taxon>Sordariomycetes</taxon>
        <taxon>Hypocreomycetidae</taxon>
        <taxon>Hypocreales</taxon>
        <taxon>Nectriaceae</taxon>
        <taxon>Fusarium</taxon>
        <taxon>Fusarium solani species complex</taxon>
    </lineage>
</organism>
<proteinExistence type="predicted"/>
<sequence>MAEVIVGFVSAGVGIAAFAIQISKGIDALRQMRLKPGEARKDLMTLLEMLEILHKAVSLLKGWEGYQPVDGIIHHVKKRYDKIEAALEDLLEKYQEKGEGHGRQWKRVLARHPKQQIRELREDINEIINILNLAFMAAQCQPPSTQELTPTNNRHADPSETQEGGLHRLGDEGDASEMKTCTAMATNPPSSKSDQEHPVVLSMATTSSNACGARRYDCSCYFTSVSGRFWFLQYTPLSMFMGRPGSRASGCGCTGLRLRLALSKYGVPVAIVAGIGLMVDGSGFSLQSSLRVERIVKYTSPGFETIWRLEKGLISLPEARTRFIELYRSDSSLGHHKNPSGNSYIRTLLQHPWTYRLDDQICLLRILVTDCQMTLADETESFLIQCAKWSTKACHRTLLDIILNSGFDASAIHASPSENWPTPIVETCGVSKRVPDPFFIDFIGTILRYSPGYSGSTNLHNVLLNGSIESAAYWLHQPQPLESNVNFLGQTSLHIVTTNSELCRLVLDAGHDIDVIDKFGATPLMYTAAMGQTEVAKLLILRGANHNLRDGRNDWTFLDYAFLSRHWNLALDALLTIQTMVEPSIFQHVVQYALVRAFSHRNALTEDITFLPRLIQLSDNVNFTFEDRLRGVRDNNLMHYAGTLETASTLVQCGFNGFNQKNSEGKLAINSLADYHKAPLIQFCLDRGTDVGNVDKNGRTIFFHLVSGLASFGGITWDVIDSIKLCLGAGADPFMTDDCICPCSPDGCHISSIFSNEFSSLWCYCYRTADPVWAFEILTLLEEYCGIQAARKFLLSLYRRVQCDTRHICIAHVCCHGGYGIRREVWLPKCPPRLHDEDIEEILDEESDFIAALDIDMGKVTSFPFSKLYVEYMILLKRDYDLYKENLKWKVEAFVAAAKLCTRGYEVDYRADEYKEAETWRWSHAYSIAQPMAEYAFWLQHERSRADKPLVCDFHKAGWFERRISWFLEFMDVMEVTLEILEEEMRRISATPTFAKMMDTREVVKTFLEAIKKYEANREKGNVPTAKSEQSSKSTSQKRNERSPYHVTTPRETVGIDPSRYNSSSYDALDIFVIN</sequence>
<dbReference type="EMBL" id="CP090036">
    <property type="protein sequence ID" value="UPK99383.1"/>
    <property type="molecule type" value="Genomic_DNA"/>
</dbReference>
<keyword evidence="2" id="KW-1185">Reference proteome</keyword>
<evidence type="ECO:0000313" key="2">
    <source>
        <dbReference type="Proteomes" id="UP000830768"/>
    </source>
</evidence>
<reference evidence="1" key="1">
    <citation type="submission" date="2021-11" db="EMBL/GenBank/DDBJ databases">
        <title>Fusarium solani-melongenae Genome sequencing and assembly.</title>
        <authorList>
            <person name="Xie S."/>
            <person name="Huang L."/>
            <person name="Zhang X."/>
        </authorList>
    </citation>
    <scope>NUCLEOTIDE SEQUENCE</scope>
    <source>
        <strain evidence="1">CRI 24-3</strain>
    </source>
</reference>
<gene>
    <name evidence="1" type="ORF">LCI18_010318</name>
</gene>
<name>A0ACD3ZDL2_FUSSC</name>